<dbReference type="InterPro" id="IPR051018">
    <property type="entry name" value="Bacteriophage_GH24"/>
</dbReference>
<evidence type="ECO:0000313" key="8">
    <source>
        <dbReference type="EMBL" id="VFS25890.1"/>
    </source>
</evidence>
<dbReference type="PANTHER" id="PTHR38107">
    <property type="match status" value="1"/>
</dbReference>
<keyword evidence="3 7" id="KW-0081">Bacteriolytic enzyme</keyword>
<reference evidence="8 9" key="1">
    <citation type="submission" date="2019-03" db="EMBL/GenBank/DDBJ databases">
        <authorList>
            <consortium name="Pathogen Informatics"/>
        </authorList>
    </citation>
    <scope>NUCLEOTIDE SEQUENCE [LARGE SCALE GENOMIC DNA]</scope>
    <source>
        <strain evidence="8 9">NCTC12126</strain>
    </source>
</reference>
<evidence type="ECO:0000313" key="9">
    <source>
        <dbReference type="Proteomes" id="UP000351155"/>
    </source>
</evidence>
<dbReference type="CDD" id="cd00737">
    <property type="entry name" value="lyz_endolysin_autolysin"/>
    <property type="match status" value="1"/>
</dbReference>
<comment type="similarity">
    <text evidence="7">Belongs to the glycosyl hydrolase 24 family.</text>
</comment>
<dbReference type="Gene3D" id="1.10.530.40">
    <property type="match status" value="1"/>
</dbReference>
<evidence type="ECO:0000256" key="4">
    <source>
        <dbReference type="ARBA" id="ARBA00022801"/>
    </source>
</evidence>
<dbReference type="EMBL" id="CAADIW010000021">
    <property type="protein sequence ID" value="VFS25890.1"/>
    <property type="molecule type" value="Genomic_DNA"/>
</dbReference>
<dbReference type="InterPro" id="IPR023346">
    <property type="entry name" value="Lysozyme-like_dom_sf"/>
</dbReference>
<dbReference type="AlphaFoldDB" id="A0A484XNJ3"/>
<dbReference type="InterPro" id="IPR034690">
    <property type="entry name" value="Endolysin_T4_type"/>
</dbReference>
<keyword evidence="2 7" id="KW-0929">Antimicrobial</keyword>
<sequence>MQISNNGIAFIKREEGEKLTGYDDTRGIPTIGVGHTGDVNGKPVMVGMKITAEQSSALLKGDLAWVEGTIKSYVKSPLTQNQYDALCSFIFNIGGTAFKGSTMLKLLNLANYQGAADEFPKWKKSGNDPDILLPRRQRERALFLS</sequence>
<dbReference type="GO" id="GO:0042742">
    <property type="term" value="P:defense response to bacterium"/>
    <property type="evidence" value="ECO:0007669"/>
    <property type="project" value="UniProtKB-KW"/>
</dbReference>
<comment type="catalytic activity">
    <reaction evidence="1 7">
        <text>Hydrolysis of (1-&gt;4)-beta-linkages between N-acetylmuramic acid and N-acetyl-D-glucosamine residues in a peptidoglycan and between N-acetyl-D-glucosamine residues in chitodextrins.</text>
        <dbReference type="EC" id="3.2.1.17"/>
    </reaction>
</comment>
<dbReference type="GO" id="GO:0009253">
    <property type="term" value="P:peptidoglycan catabolic process"/>
    <property type="evidence" value="ECO:0007669"/>
    <property type="project" value="InterPro"/>
</dbReference>
<keyword evidence="5" id="KW-1035">Host cytoplasm</keyword>
<protein>
    <recommendedName>
        <fullName evidence="7">Lysozyme</fullName>
        <ecNumber evidence="7">3.2.1.17</ecNumber>
    </recommendedName>
</protein>
<dbReference type="InterPro" id="IPR002196">
    <property type="entry name" value="Glyco_hydro_24"/>
</dbReference>
<proteinExistence type="inferred from homology"/>
<keyword evidence="4 7" id="KW-0378">Hydrolase</keyword>
<dbReference type="InterPro" id="IPR033907">
    <property type="entry name" value="Endolysin_autolysin"/>
</dbReference>
<dbReference type="PANTHER" id="PTHR38107:SF3">
    <property type="entry name" value="LYSOZYME RRRD-RELATED"/>
    <property type="match status" value="1"/>
</dbReference>
<keyword evidence="6 7" id="KW-0326">Glycosidase</keyword>
<evidence type="ECO:0000256" key="7">
    <source>
        <dbReference type="RuleBase" id="RU003788"/>
    </source>
</evidence>
<dbReference type="SUPFAM" id="SSF53955">
    <property type="entry name" value="Lysozyme-like"/>
    <property type="match status" value="1"/>
</dbReference>
<name>A0A484XNJ3_9ENTR</name>
<dbReference type="HAMAP" id="MF_04110">
    <property type="entry name" value="ENDOLYSIN_T4"/>
    <property type="match status" value="1"/>
</dbReference>
<dbReference type="Pfam" id="PF00959">
    <property type="entry name" value="Phage_lysozyme"/>
    <property type="match status" value="1"/>
</dbReference>
<dbReference type="Proteomes" id="UP000351155">
    <property type="component" value="Unassembled WGS sequence"/>
</dbReference>
<dbReference type="GO" id="GO:0031640">
    <property type="term" value="P:killing of cells of another organism"/>
    <property type="evidence" value="ECO:0007669"/>
    <property type="project" value="UniProtKB-KW"/>
</dbReference>
<gene>
    <name evidence="8" type="ORF">NCTC12126_02346</name>
</gene>
<dbReference type="InterPro" id="IPR023347">
    <property type="entry name" value="Lysozyme_dom_sf"/>
</dbReference>
<evidence type="ECO:0000256" key="2">
    <source>
        <dbReference type="ARBA" id="ARBA00022529"/>
    </source>
</evidence>
<evidence type="ECO:0000256" key="5">
    <source>
        <dbReference type="ARBA" id="ARBA00023200"/>
    </source>
</evidence>
<dbReference type="GO" id="GO:0003796">
    <property type="term" value="F:lysozyme activity"/>
    <property type="evidence" value="ECO:0007669"/>
    <property type="project" value="UniProtKB-EC"/>
</dbReference>
<evidence type="ECO:0000256" key="3">
    <source>
        <dbReference type="ARBA" id="ARBA00022638"/>
    </source>
</evidence>
<dbReference type="EC" id="3.2.1.17" evidence="7"/>
<accession>A0A484XNJ3</accession>
<organism evidence="8 9">
    <name type="scientific">Enterobacter cancerogenus</name>
    <dbReference type="NCBI Taxonomy" id="69218"/>
    <lineage>
        <taxon>Bacteria</taxon>
        <taxon>Pseudomonadati</taxon>
        <taxon>Pseudomonadota</taxon>
        <taxon>Gammaproteobacteria</taxon>
        <taxon>Enterobacterales</taxon>
        <taxon>Enterobacteriaceae</taxon>
        <taxon>Enterobacter</taxon>
        <taxon>Enterobacter cloacae complex</taxon>
    </lineage>
</organism>
<dbReference type="GO" id="GO:0016998">
    <property type="term" value="P:cell wall macromolecule catabolic process"/>
    <property type="evidence" value="ECO:0007669"/>
    <property type="project" value="InterPro"/>
</dbReference>
<evidence type="ECO:0000256" key="1">
    <source>
        <dbReference type="ARBA" id="ARBA00000632"/>
    </source>
</evidence>
<evidence type="ECO:0000256" key="6">
    <source>
        <dbReference type="ARBA" id="ARBA00023295"/>
    </source>
</evidence>